<dbReference type="Proteomes" id="UP001057375">
    <property type="component" value="Unassembled WGS sequence"/>
</dbReference>
<name>A0ABQ5K282_9EUKA</name>
<evidence type="ECO:0000313" key="1">
    <source>
        <dbReference type="EMBL" id="GKT26095.1"/>
    </source>
</evidence>
<comment type="caution">
    <text evidence="1">The sequence shown here is derived from an EMBL/GenBank/DDBJ whole genome shotgun (WGS) entry which is preliminary data.</text>
</comment>
<protein>
    <recommendedName>
        <fullName evidence="3">Transposase</fullName>
    </recommendedName>
</protein>
<organism evidence="1 2">
    <name type="scientific">Aduncisulcus paluster</name>
    <dbReference type="NCBI Taxonomy" id="2918883"/>
    <lineage>
        <taxon>Eukaryota</taxon>
        <taxon>Metamonada</taxon>
        <taxon>Carpediemonas-like organisms</taxon>
        <taxon>Aduncisulcus</taxon>
    </lineage>
</organism>
<gene>
    <name evidence="1" type="ORF">ADUPG1_013236</name>
</gene>
<reference evidence="1" key="1">
    <citation type="submission" date="2022-03" db="EMBL/GenBank/DDBJ databases">
        <title>Draft genome sequence of Aduncisulcus paluster, a free-living microaerophilic Fornicata.</title>
        <authorList>
            <person name="Yuyama I."/>
            <person name="Kume K."/>
            <person name="Tamura T."/>
            <person name="Inagaki Y."/>
            <person name="Hashimoto T."/>
        </authorList>
    </citation>
    <scope>NUCLEOTIDE SEQUENCE</scope>
    <source>
        <strain evidence="1">NY0171</strain>
    </source>
</reference>
<dbReference type="EMBL" id="BQXS01012636">
    <property type="protein sequence ID" value="GKT26095.1"/>
    <property type="molecule type" value="Genomic_DNA"/>
</dbReference>
<proteinExistence type="predicted"/>
<evidence type="ECO:0000313" key="2">
    <source>
        <dbReference type="Proteomes" id="UP001057375"/>
    </source>
</evidence>
<dbReference type="SUPFAM" id="SSF53098">
    <property type="entry name" value="Ribonuclease H-like"/>
    <property type="match status" value="1"/>
</dbReference>
<dbReference type="InterPro" id="IPR012337">
    <property type="entry name" value="RNaseH-like_sf"/>
</dbReference>
<accession>A0ABQ5K282</accession>
<keyword evidence="2" id="KW-1185">Reference proteome</keyword>
<sequence>MVGKKISDFVRKIFANEKVVSHYKDYEVQSVISIHNSVLKEQKDEKKILCSLCGVSLKRESWDIKAHCLGIGHRELIDGALQKKKVSKVITCIHSSESEPKLLIKSPQVRFTAAEREFIMAISEVCASTGTPPDRMSGIISHDVQRKCHKCERILSLCPSTIRRGCKKLHKTFVKTQLETMDSFSIVLDKANKKAVVFTAVVACSFGKKPLCIGMATHKEDSTTINSIDTEGGKRRVSSQNPNQVLAASIISLLEDLKIDKKRIEFIVTDGEAMMLACARELLSEGWGKESCWCLCHQINLLMDDLLKYWYSSAKSFVISVAKALKYKERNVHEKGLKMVHVCWTRWIDRLRTIKMLVDERNSYRELLEDIGTLEADQALQFFQNPGFINNPMIDFVRDYFLYFERAILAAEGNCIVSMERSVVALISHVRDLEVEDEPTPNVKERLERIENSLGKYKQAMIIHPLGKIEEEEKYMKLLEQHGCPEAKEFIQFDVCALITKKKTLAIMVDKYERMIKAAELTDKGEEKKRQKEIKLIHSKIETIAATFFDEKKFDIIRGVCLKVLSVPCSGADVERFFSRFSFIYSPGDCAAECST</sequence>
<evidence type="ECO:0008006" key="3">
    <source>
        <dbReference type="Google" id="ProtNLM"/>
    </source>
</evidence>